<dbReference type="InterPro" id="IPR020904">
    <property type="entry name" value="Sc_DH/Rdtase_CS"/>
</dbReference>
<accession>A0A370DV97</accession>
<dbReference type="PANTHER" id="PTHR42901">
    <property type="entry name" value="ALCOHOL DEHYDROGENASE"/>
    <property type="match status" value="1"/>
</dbReference>
<dbReference type="SUPFAM" id="SSF51735">
    <property type="entry name" value="NAD(P)-binding Rossmann-fold domains"/>
    <property type="match status" value="1"/>
</dbReference>
<name>A0A370DV97_9GAMM</name>
<keyword evidence="2" id="KW-0560">Oxidoreductase</keyword>
<dbReference type="Pfam" id="PF00106">
    <property type="entry name" value="adh_short"/>
    <property type="match status" value="1"/>
</dbReference>
<sequence>MTESRTILITGASRGIGATIARRLLATDTEVIGVGRDFSEWETAPKNFTPVELDLADIEGLPHRLGEIARAHPDIDGLILNAGYGRFGSLEEFSYRQIQEMVDVNLIQHIFVARAFIPRIKKQGFGDLVVIGSEAALSGGPKGAVYSACKFALRGLTQSLRQECAASGMRVSLINPGMVKTGFFQDLDFAPGEAPENHIRPEDIAEAVVMIIQAHPGTVFDEINLSPLKKVVDFSKK</sequence>
<dbReference type="PRINTS" id="PR00081">
    <property type="entry name" value="GDHRDH"/>
</dbReference>
<reference evidence="3 4" key="1">
    <citation type="journal article" date="2018" name="ISME J.">
        <title>Endosymbiont genomes yield clues of tubeworm success.</title>
        <authorList>
            <person name="Li Y."/>
            <person name="Liles M.R."/>
            <person name="Halanych K.M."/>
        </authorList>
    </citation>
    <scope>NUCLEOTIDE SEQUENCE [LARGE SCALE GENOMIC DNA]</scope>
    <source>
        <strain evidence="3">A1462</strain>
    </source>
</reference>
<protein>
    <submittedName>
        <fullName evidence="3">Short-chain dehydrogenase</fullName>
    </submittedName>
</protein>
<evidence type="ECO:0000313" key="3">
    <source>
        <dbReference type="EMBL" id="RDH88570.1"/>
    </source>
</evidence>
<dbReference type="GO" id="GO:0016491">
    <property type="term" value="F:oxidoreductase activity"/>
    <property type="evidence" value="ECO:0007669"/>
    <property type="project" value="UniProtKB-KW"/>
</dbReference>
<evidence type="ECO:0000256" key="2">
    <source>
        <dbReference type="ARBA" id="ARBA00023002"/>
    </source>
</evidence>
<dbReference type="InterPro" id="IPR002347">
    <property type="entry name" value="SDR_fam"/>
</dbReference>
<keyword evidence="4" id="KW-1185">Reference proteome</keyword>
<dbReference type="Gene3D" id="3.40.50.720">
    <property type="entry name" value="NAD(P)-binding Rossmann-like Domain"/>
    <property type="match status" value="1"/>
</dbReference>
<evidence type="ECO:0000256" key="1">
    <source>
        <dbReference type="ARBA" id="ARBA00006484"/>
    </source>
</evidence>
<proteinExistence type="inferred from homology"/>
<gene>
    <name evidence="3" type="ORF">DIZ78_01160</name>
</gene>
<comment type="caution">
    <text evidence="3">The sequence shown here is derived from an EMBL/GenBank/DDBJ whole genome shotgun (WGS) entry which is preliminary data.</text>
</comment>
<evidence type="ECO:0000313" key="4">
    <source>
        <dbReference type="Proteomes" id="UP000254771"/>
    </source>
</evidence>
<comment type="similarity">
    <text evidence="1">Belongs to the short-chain dehydrogenases/reductases (SDR) family.</text>
</comment>
<dbReference type="PANTHER" id="PTHR42901:SF1">
    <property type="entry name" value="ALCOHOL DEHYDROGENASE"/>
    <property type="match status" value="1"/>
</dbReference>
<dbReference type="InterPro" id="IPR036291">
    <property type="entry name" value="NAD(P)-bd_dom_sf"/>
</dbReference>
<dbReference type="EMBL" id="QFXE01000001">
    <property type="protein sequence ID" value="RDH88570.1"/>
    <property type="molecule type" value="Genomic_DNA"/>
</dbReference>
<dbReference type="CDD" id="cd05233">
    <property type="entry name" value="SDR_c"/>
    <property type="match status" value="1"/>
</dbReference>
<organism evidence="3 4">
    <name type="scientific">endosymbiont of Escarpia spicata</name>
    <dbReference type="NCBI Taxonomy" id="2200908"/>
    <lineage>
        <taxon>Bacteria</taxon>
        <taxon>Pseudomonadati</taxon>
        <taxon>Pseudomonadota</taxon>
        <taxon>Gammaproteobacteria</taxon>
        <taxon>sulfur-oxidizing symbionts</taxon>
    </lineage>
</organism>
<dbReference type="Proteomes" id="UP000254771">
    <property type="component" value="Unassembled WGS sequence"/>
</dbReference>
<dbReference type="PROSITE" id="PS00061">
    <property type="entry name" value="ADH_SHORT"/>
    <property type="match status" value="1"/>
</dbReference>
<dbReference type="AlphaFoldDB" id="A0A370DV97"/>